<evidence type="ECO:0000259" key="9">
    <source>
        <dbReference type="Pfam" id="PF14748"/>
    </source>
</evidence>
<evidence type="ECO:0000256" key="5">
    <source>
        <dbReference type="NCBIfam" id="TIGR00112"/>
    </source>
</evidence>
<evidence type="ECO:0000256" key="1">
    <source>
        <dbReference type="ARBA" id="ARBA00005525"/>
    </source>
</evidence>
<dbReference type="HAMAP" id="MF_01925">
    <property type="entry name" value="P5C_reductase"/>
    <property type="match status" value="1"/>
</dbReference>
<sequence>MVRVAILGAGKIGTAIARSIKDEFEVIATARNETTLKKVQELGINSTRNNSYAVSQADVVIISVKPQHFKPLLSEIDTNSWEGKKVISVMAGVRLETLSRLLRGAKVFRAMPNINAVVGKATTAITPEKDEIVEKIFSLIGNVYWVQEELLDAWTAIIGSGPAFLAEIIDAFALGAVACGMPRDLAYNAILDMVEGTVTMLKKCKTHPVFLRDQVTTPAGTTIRGLMVMESEGVKSAIIKTVESAYQRAVTIGKEIDSSIQ</sequence>
<evidence type="ECO:0000256" key="2">
    <source>
        <dbReference type="ARBA" id="ARBA00022857"/>
    </source>
</evidence>
<dbReference type="Gene3D" id="1.10.3730.10">
    <property type="entry name" value="ProC C-terminal domain-like"/>
    <property type="match status" value="1"/>
</dbReference>
<dbReference type="InterPro" id="IPR036291">
    <property type="entry name" value="NAD(P)-bd_dom_sf"/>
</dbReference>
<dbReference type="Proteomes" id="UP000423396">
    <property type="component" value="Chromosome"/>
</dbReference>
<keyword evidence="2 4" id="KW-0521">NADP</keyword>
<dbReference type="Pfam" id="PF03807">
    <property type="entry name" value="F420_oxidored"/>
    <property type="match status" value="1"/>
</dbReference>
<dbReference type="InterPro" id="IPR008927">
    <property type="entry name" value="6-PGluconate_DH-like_C_sf"/>
</dbReference>
<dbReference type="GO" id="GO:0005737">
    <property type="term" value="C:cytoplasm"/>
    <property type="evidence" value="ECO:0007669"/>
    <property type="project" value="UniProtKB-SubCell"/>
</dbReference>
<dbReference type="OrthoDB" id="25257at2157"/>
<gene>
    <name evidence="4" type="primary">proC</name>
    <name evidence="10" type="ORF">D1868_01270</name>
</gene>
<feature type="domain" description="Pyrroline-5-carboxylate reductase dimerisation" evidence="9">
    <location>
        <begin position="148"/>
        <end position="250"/>
    </location>
</feature>
<evidence type="ECO:0000313" key="11">
    <source>
        <dbReference type="Proteomes" id="UP000423396"/>
    </source>
</evidence>
<dbReference type="SUPFAM" id="SSF51735">
    <property type="entry name" value="NAD(P)-binding Rossmann-fold domains"/>
    <property type="match status" value="1"/>
</dbReference>
<dbReference type="PANTHER" id="PTHR11645:SF0">
    <property type="entry name" value="PYRROLINE-5-CARBOXYLATE REDUCTASE 3"/>
    <property type="match status" value="1"/>
</dbReference>
<dbReference type="EMBL" id="CP045483">
    <property type="protein sequence ID" value="QGR18760.1"/>
    <property type="molecule type" value="Genomic_DNA"/>
</dbReference>
<dbReference type="InterPro" id="IPR028939">
    <property type="entry name" value="P5C_Rdtase_cat_N"/>
</dbReference>
<dbReference type="Pfam" id="PF14748">
    <property type="entry name" value="P5CR_dimer"/>
    <property type="match status" value="1"/>
</dbReference>
<dbReference type="SUPFAM" id="SSF48179">
    <property type="entry name" value="6-phosphogluconate dehydrogenase C-terminal domain-like"/>
    <property type="match status" value="1"/>
</dbReference>
<feature type="domain" description="Pyrroline-5-carboxylate reductase catalytic N-terminal" evidence="8">
    <location>
        <begin position="3"/>
        <end position="92"/>
    </location>
</feature>
<dbReference type="RefSeq" id="WP_156004981.1">
    <property type="nucleotide sequence ID" value="NZ_CP045483.1"/>
</dbReference>
<evidence type="ECO:0000256" key="3">
    <source>
        <dbReference type="ARBA" id="ARBA00023002"/>
    </source>
</evidence>
<comment type="function">
    <text evidence="4">Catalyzes the reduction of 1-pyrroline-5-carboxylate (PCA) to L-proline.</text>
</comment>
<comment type="subcellular location">
    <subcellularLocation>
        <location evidence="4">Cytoplasm</location>
    </subcellularLocation>
</comment>
<evidence type="ECO:0000259" key="8">
    <source>
        <dbReference type="Pfam" id="PF03807"/>
    </source>
</evidence>
<dbReference type="GO" id="GO:0055129">
    <property type="term" value="P:L-proline biosynthetic process"/>
    <property type="evidence" value="ECO:0007669"/>
    <property type="project" value="UniProtKB-UniRule"/>
</dbReference>
<keyword evidence="4" id="KW-0963">Cytoplasm</keyword>
<dbReference type="InterPro" id="IPR029036">
    <property type="entry name" value="P5CR_dimer"/>
</dbReference>
<dbReference type="KEGG" id="sazo:D1868_01270"/>
<keyword evidence="11" id="KW-1185">Reference proteome</keyword>
<keyword evidence="3 4" id="KW-0560">Oxidoreductase</keyword>
<dbReference type="InterPro" id="IPR000304">
    <property type="entry name" value="Pyrroline-COOH_reductase"/>
</dbReference>
<comment type="catalytic activity">
    <reaction evidence="4 7">
        <text>L-proline + NADP(+) = (S)-1-pyrroline-5-carboxylate + NADPH + 2 H(+)</text>
        <dbReference type="Rhea" id="RHEA:14109"/>
        <dbReference type="ChEBI" id="CHEBI:15378"/>
        <dbReference type="ChEBI" id="CHEBI:17388"/>
        <dbReference type="ChEBI" id="CHEBI:57783"/>
        <dbReference type="ChEBI" id="CHEBI:58349"/>
        <dbReference type="ChEBI" id="CHEBI:60039"/>
        <dbReference type="EC" id="1.5.1.2"/>
    </reaction>
</comment>
<keyword evidence="4 7" id="KW-0641">Proline biosynthesis</keyword>
<dbReference type="InterPro" id="IPR053790">
    <property type="entry name" value="P5CR-like_CS"/>
</dbReference>
<proteinExistence type="inferred from homology"/>
<reference evidence="10 11" key="1">
    <citation type="submission" date="2019-10" db="EMBL/GenBank/DDBJ databases">
        <title>Genome Sequences from Six Type Strain Members of the Archaeal Family Sulfolobaceae: Acidianus ambivalens, Acidianus infernus, Metallosphaera prunae, Stygiolobus azoricus, Sulfolobus metallicus, and Sulfurisphaera ohwakuensis.</title>
        <authorList>
            <person name="Counts J.A."/>
            <person name="Kelly R.M."/>
        </authorList>
    </citation>
    <scope>NUCLEOTIDE SEQUENCE [LARGE SCALE GENOMIC DNA]</scope>
    <source>
        <strain evidence="10 11">FC6</strain>
    </source>
</reference>
<dbReference type="NCBIfam" id="TIGR00112">
    <property type="entry name" value="proC"/>
    <property type="match status" value="1"/>
</dbReference>
<evidence type="ECO:0000256" key="4">
    <source>
        <dbReference type="HAMAP-Rule" id="MF_01925"/>
    </source>
</evidence>
<dbReference type="FunFam" id="1.10.3730.10:FF:000001">
    <property type="entry name" value="Pyrroline-5-carboxylate reductase"/>
    <property type="match status" value="1"/>
</dbReference>
<dbReference type="AlphaFoldDB" id="A0A650CLM7"/>
<dbReference type="PANTHER" id="PTHR11645">
    <property type="entry name" value="PYRROLINE-5-CARBOXYLATE REDUCTASE"/>
    <property type="match status" value="1"/>
</dbReference>
<protein>
    <recommendedName>
        <fullName evidence="4 5">Pyrroline-5-carboxylate reductase</fullName>
        <shortName evidence="4">P5C reductase</shortName>
        <shortName evidence="4">P5CR</shortName>
        <ecNumber evidence="4 5">1.5.1.2</ecNumber>
    </recommendedName>
    <alternativeName>
        <fullName evidence="4">PCA reductase</fullName>
    </alternativeName>
</protein>
<dbReference type="GeneID" id="42797664"/>
<comment type="catalytic activity">
    <reaction evidence="4">
        <text>L-proline + NAD(+) = (S)-1-pyrroline-5-carboxylate + NADH + 2 H(+)</text>
        <dbReference type="Rhea" id="RHEA:14105"/>
        <dbReference type="ChEBI" id="CHEBI:15378"/>
        <dbReference type="ChEBI" id="CHEBI:17388"/>
        <dbReference type="ChEBI" id="CHEBI:57540"/>
        <dbReference type="ChEBI" id="CHEBI:57945"/>
        <dbReference type="ChEBI" id="CHEBI:60039"/>
        <dbReference type="EC" id="1.5.1.2"/>
    </reaction>
</comment>
<name>A0A650CLM7_9CREN</name>
<dbReference type="UniPathway" id="UPA00098">
    <property type="reaction ID" value="UER00361"/>
</dbReference>
<comment type="pathway">
    <text evidence="4 7">Amino-acid biosynthesis; L-proline biosynthesis; L-proline from L-glutamate 5-semialdehyde: step 1/1.</text>
</comment>
<dbReference type="PIRSF" id="PIRSF000193">
    <property type="entry name" value="Pyrrol-5-carb_rd"/>
    <property type="match status" value="1"/>
</dbReference>
<evidence type="ECO:0000256" key="6">
    <source>
        <dbReference type="PIRSR" id="PIRSR000193-1"/>
    </source>
</evidence>
<evidence type="ECO:0000313" key="10">
    <source>
        <dbReference type="EMBL" id="QGR18760.1"/>
    </source>
</evidence>
<evidence type="ECO:0000256" key="7">
    <source>
        <dbReference type="RuleBase" id="RU003903"/>
    </source>
</evidence>
<keyword evidence="4 7" id="KW-0028">Amino-acid biosynthesis</keyword>
<organism evidence="10 11">
    <name type="scientific">Stygiolobus azoricus</name>
    <dbReference type="NCBI Taxonomy" id="41675"/>
    <lineage>
        <taxon>Archaea</taxon>
        <taxon>Thermoproteota</taxon>
        <taxon>Thermoprotei</taxon>
        <taxon>Sulfolobales</taxon>
        <taxon>Sulfolobaceae</taxon>
        <taxon>Stygiolobus</taxon>
    </lineage>
</organism>
<dbReference type="PROSITE" id="PS00521">
    <property type="entry name" value="P5CR"/>
    <property type="match status" value="1"/>
</dbReference>
<dbReference type="GO" id="GO:0004735">
    <property type="term" value="F:pyrroline-5-carboxylate reductase activity"/>
    <property type="evidence" value="ECO:0007669"/>
    <property type="project" value="UniProtKB-UniRule"/>
</dbReference>
<accession>A0A650CLM7</accession>
<feature type="binding site" evidence="6">
    <location>
        <position position="50"/>
    </location>
    <ligand>
        <name>NADPH</name>
        <dbReference type="ChEBI" id="CHEBI:57783"/>
    </ligand>
</feature>
<dbReference type="Gene3D" id="3.40.50.720">
    <property type="entry name" value="NAD(P)-binding Rossmann-like Domain"/>
    <property type="match status" value="1"/>
</dbReference>
<dbReference type="EC" id="1.5.1.2" evidence="4 5"/>
<comment type="similarity">
    <text evidence="1 4 7">Belongs to the pyrroline-5-carboxylate reductase family.</text>
</comment>